<accession>A0A914CWV3</accession>
<sequence length="190" mass="22283">MENINQIEAEFNRILEFLQIPQIHSEDGLRSLKKKVKKGSRMVDEFMTQVVSYRQVQDRFYHGRRILADLDVHSFRNVLDHVYDVHPHHLDDPEALDEIDEIGEMILDHVMEVVQNRVEANRDYERVTQMVSTLEDSLQEAEARLNSFTTVFKTPMNLRKRKSTNKSEPKHGKVLRSMVTENFDISSTSN</sequence>
<evidence type="ECO:0000256" key="1">
    <source>
        <dbReference type="SAM" id="Coils"/>
    </source>
</evidence>
<keyword evidence="2" id="KW-1185">Reference proteome</keyword>
<reference evidence="3" key="1">
    <citation type="submission" date="2022-11" db="UniProtKB">
        <authorList>
            <consortium name="WormBaseParasite"/>
        </authorList>
    </citation>
    <scope>IDENTIFICATION</scope>
</reference>
<organism evidence="2 3">
    <name type="scientific">Acrobeloides nanus</name>
    <dbReference type="NCBI Taxonomy" id="290746"/>
    <lineage>
        <taxon>Eukaryota</taxon>
        <taxon>Metazoa</taxon>
        <taxon>Ecdysozoa</taxon>
        <taxon>Nematoda</taxon>
        <taxon>Chromadorea</taxon>
        <taxon>Rhabditida</taxon>
        <taxon>Tylenchina</taxon>
        <taxon>Cephalobomorpha</taxon>
        <taxon>Cephaloboidea</taxon>
        <taxon>Cephalobidae</taxon>
        <taxon>Acrobeloides</taxon>
    </lineage>
</organism>
<dbReference type="WBParaSite" id="ACRNAN_scaffold14686.g29579.t1">
    <property type="protein sequence ID" value="ACRNAN_scaffold14686.g29579.t1"/>
    <property type="gene ID" value="ACRNAN_scaffold14686.g29579"/>
</dbReference>
<evidence type="ECO:0000313" key="3">
    <source>
        <dbReference type="WBParaSite" id="ACRNAN_scaffold14686.g29579.t1"/>
    </source>
</evidence>
<feature type="coiled-coil region" evidence="1">
    <location>
        <begin position="124"/>
        <end position="151"/>
    </location>
</feature>
<name>A0A914CWV3_9BILA</name>
<proteinExistence type="predicted"/>
<keyword evidence="1" id="KW-0175">Coiled coil</keyword>
<evidence type="ECO:0000313" key="2">
    <source>
        <dbReference type="Proteomes" id="UP000887540"/>
    </source>
</evidence>
<dbReference type="Proteomes" id="UP000887540">
    <property type="component" value="Unplaced"/>
</dbReference>
<protein>
    <submittedName>
        <fullName evidence="3">Uncharacterized protein</fullName>
    </submittedName>
</protein>
<dbReference type="AlphaFoldDB" id="A0A914CWV3"/>